<evidence type="ECO:0000256" key="2">
    <source>
        <dbReference type="ARBA" id="ARBA00004735"/>
    </source>
</evidence>
<evidence type="ECO:0000256" key="7">
    <source>
        <dbReference type="ARBA" id="ARBA00023244"/>
    </source>
</evidence>
<dbReference type="PANTHER" id="PTHR11557">
    <property type="entry name" value="PORPHOBILINOGEN DEAMINASE"/>
    <property type="match status" value="1"/>
</dbReference>
<protein>
    <recommendedName>
        <fullName evidence="4">hydroxymethylbilane synthase</fullName>
        <ecNumber evidence="4">2.5.1.61</ecNumber>
    </recommendedName>
    <alternativeName>
        <fullName evidence="9">Hydroxymethylbilane synthase</fullName>
    </alternativeName>
    <alternativeName>
        <fullName evidence="8">Pre-uroporphyrinogen synthase</fullName>
    </alternativeName>
</protein>
<dbReference type="PROSITE" id="PS00533">
    <property type="entry name" value="PORPHOBILINOGEN_DEAM"/>
    <property type="match status" value="1"/>
</dbReference>
<feature type="domain" description="Porphobilinogen deaminase C-terminal" evidence="11">
    <location>
        <begin position="259"/>
        <end position="346"/>
    </location>
</feature>
<evidence type="ECO:0000313" key="12">
    <source>
        <dbReference type="EMBL" id="KAK7422516.1"/>
    </source>
</evidence>
<dbReference type="Pfam" id="PF03900">
    <property type="entry name" value="Porphobil_deamC"/>
    <property type="match status" value="1"/>
</dbReference>
<evidence type="ECO:0000256" key="3">
    <source>
        <dbReference type="ARBA" id="ARBA00005638"/>
    </source>
</evidence>
<evidence type="ECO:0000256" key="1">
    <source>
        <dbReference type="ARBA" id="ARBA00001916"/>
    </source>
</evidence>
<keyword evidence="5" id="KW-0808">Transferase</keyword>
<reference evidence="12 13" key="1">
    <citation type="journal article" date="2025" name="Microbiol. Resour. Announc.">
        <title>Draft genome sequences for Neonectria magnoliae and Neonectria punicea, canker pathogens of Liriodendron tulipifera and Acer saccharum in West Virginia.</title>
        <authorList>
            <person name="Petronek H.M."/>
            <person name="Kasson M.T."/>
            <person name="Metheny A.M."/>
            <person name="Stauder C.M."/>
            <person name="Lovett B."/>
            <person name="Lynch S.C."/>
            <person name="Garnas J.R."/>
            <person name="Kasson L.R."/>
            <person name="Stajich J.E."/>
        </authorList>
    </citation>
    <scope>NUCLEOTIDE SEQUENCE [LARGE SCALE GENOMIC DNA]</scope>
    <source>
        <strain evidence="12 13">NRRL 64653</strain>
    </source>
</reference>
<dbReference type="SUPFAM" id="SSF53850">
    <property type="entry name" value="Periplasmic binding protein-like II"/>
    <property type="match status" value="1"/>
</dbReference>
<dbReference type="Proteomes" id="UP001498476">
    <property type="component" value="Unassembled WGS sequence"/>
</dbReference>
<evidence type="ECO:0000256" key="6">
    <source>
        <dbReference type="ARBA" id="ARBA00023133"/>
    </source>
</evidence>
<feature type="domain" description="Porphobilinogen deaminase N-terminal" evidence="10">
    <location>
        <begin position="26"/>
        <end position="245"/>
    </location>
</feature>
<dbReference type="InterPro" id="IPR022418">
    <property type="entry name" value="Porphobilinogen_deaminase_C"/>
</dbReference>
<dbReference type="Gene3D" id="3.30.160.40">
    <property type="entry name" value="Porphobilinogen deaminase, C-terminal domain"/>
    <property type="match status" value="1"/>
</dbReference>
<comment type="cofactor">
    <cofactor evidence="1">
        <name>dipyrromethane</name>
        <dbReference type="ChEBI" id="CHEBI:60342"/>
    </cofactor>
</comment>
<keyword evidence="7" id="KW-0627">Porphyrin biosynthesis</keyword>
<proteinExistence type="inferred from homology"/>
<dbReference type="SUPFAM" id="SSF54782">
    <property type="entry name" value="Porphobilinogen deaminase (hydroxymethylbilane synthase), C-terminal domain"/>
    <property type="match status" value="1"/>
</dbReference>
<accession>A0ABR1HN04</accession>
<dbReference type="InterPro" id="IPR036803">
    <property type="entry name" value="Porphobilinogen_deaminase_C_sf"/>
</dbReference>
<evidence type="ECO:0000256" key="4">
    <source>
        <dbReference type="ARBA" id="ARBA00012655"/>
    </source>
</evidence>
<dbReference type="PANTHER" id="PTHR11557:SF0">
    <property type="entry name" value="PORPHOBILINOGEN DEAMINASE"/>
    <property type="match status" value="1"/>
</dbReference>
<evidence type="ECO:0000313" key="13">
    <source>
        <dbReference type="Proteomes" id="UP001498476"/>
    </source>
</evidence>
<evidence type="ECO:0000256" key="9">
    <source>
        <dbReference type="ARBA" id="ARBA00033064"/>
    </source>
</evidence>
<dbReference type="InterPro" id="IPR022417">
    <property type="entry name" value="Porphobilin_deaminase_N"/>
</dbReference>
<keyword evidence="6" id="KW-0350">Heme biosynthesis</keyword>
<evidence type="ECO:0000259" key="11">
    <source>
        <dbReference type="Pfam" id="PF03900"/>
    </source>
</evidence>
<dbReference type="NCBIfam" id="TIGR00212">
    <property type="entry name" value="hemC"/>
    <property type="match status" value="1"/>
</dbReference>
<organism evidence="12 13">
    <name type="scientific">Neonectria punicea</name>
    <dbReference type="NCBI Taxonomy" id="979145"/>
    <lineage>
        <taxon>Eukaryota</taxon>
        <taxon>Fungi</taxon>
        <taxon>Dikarya</taxon>
        <taxon>Ascomycota</taxon>
        <taxon>Pezizomycotina</taxon>
        <taxon>Sordariomycetes</taxon>
        <taxon>Hypocreomycetidae</taxon>
        <taxon>Hypocreales</taxon>
        <taxon>Nectriaceae</taxon>
        <taxon>Neonectria</taxon>
    </lineage>
</organism>
<evidence type="ECO:0000256" key="8">
    <source>
        <dbReference type="ARBA" id="ARBA00030685"/>
    </source>
</evidence>
<keyword evidence="13" id="KW-1185">Reference proteome</keyword>
<evidence type="ECO:0000259" key="10">
    <source>
        <dbReference type="Pfam" id="PF01379"/>
    </source>
</evidence>
<dbReference type="InterPro" id="IPR000860">
    <property type="entry name" value="HemC"/>
</dbReference>
<sequence>MSNDTNDSERQDEAEKVLSPSSQVVAGCRKSELALIQTRYVISQLAKTLIPSPAFVIATASVAGDADKNTPFMLLSKQTGGSDVGKSLWTNGLEVDLVSGKVHFLVHSLKDMPTTLPPDCLLGAIPEREDSSDAVIMRPDSEFKSIDQLPPGSVVGSSSSRRRALVQRNWPHLEVTECRGNVDTRLAKLDAPDSPFSCILLATAGLLRLGLGHRITQRLDAGIFPYAVGQGALGIEVKSGREDILQLVRAADHQPSRWRALAERAMLRSLQGGCSSPIGAYSSFESLDANIPGDADKKGSHGGTLRLHATVLDAEGTTSVSADDSGAVCSDSEAEQLGVSVAGMLLKKGAHDLLSRQS</sequence>
<gene>
    <name evidence="12" type="ORF">QQX98_001528</name>
</gene>
<dbReference type="EC" id="2.5.1.61" evidence="4"/>
<dbReference type="InterPro" id="IPR022419">
    <property type="entry name" value="Porphobilin_deaminase_cofac_BS"/>
</dbReference>
<comment type="similarity">
    <text evidence="3">Belongs to the HMBS family.</text>
</comment>
<comment type="pathway">
    <text evidence="2">Porphyrin-containing compound metabolism; protoporphyrin-IX biosynthesis; coproporphyrinogen-III from 5-aminolevulinate: step 2/4.</text>
</comment>
<name>A0ABR1HN04_9HYPO</name>
<dbReference type="Pfam" id="PF01379">
    <property type="entry name" value="Porphobil_deam"/>
    <property type="match status" value="1"/>
</dbReference>
<evidence type="ECO:0000256" key="5">
    <source>
        <dbReference type="ARBA" id="ARBA00022679"/>
    </source>
</evidence>
<dbReference type="EMBL" id="JAZAVJ010000015">
    <property type="protein sequence ID" value="KAK7422516.1"/>
    <property type="molecule type" value="Genomic_DNA"/>
</dbReference>
<comment type="caution">
    <text evidence="12">The sequence shown here is derived from an EMBL/GenBank/DDBJ whole genome shotgun (WGS) entry which is preliminary data.</text>
</comment>
<dbReference type="PRINTS" id="PR00151">
    <property type="entry name" value="PORPHBDMNASE"/>
</dbReference>
<dbReference type="Gene3D" id="3.40.190.10">
    <property type="entry name" value="Periplasmic binding protein-like II"/>
    <property type="match status" value="2"/>
</dbReference>
<dbReference type="PIRSF" id="PIRSF001438">
    <property type="entry name" value="4pyrrol_synth_OHMeBilane_synth"/>
    <property type="match status" value="1"/>
</dbReference>